<gene>
    <name evidence="2" type="ORF">GCM10011363_24250</name>
</gene>
<accession>A0ABQ1KR91</accession>
<dbReference type="Proteomes" id="UP000645462">
    <property type="component" value="Unassembled WGS sequence"/>
</dbReference>
<evidence type="ECO:0000313" key="3">
    <source>
        <dbReference type="Proteomes" id="UP000645462"/>
    </source>
</evidence>
<name>A0ABQ1KR91_9RHOB</name>
<evidence type="ECO:0008006" key="4">
    <source>
        <dbReference type="Google" id="ProtNLM"/>
    </source>
</evidence>
<feature type="region of interest" description="Disordered" evidence="1">
    <location>
        <begin position="72"/>
        <end position="93"/>
    </location>
</feature>
<reference evidence="3" key="1">
    <citation type="journal article" date="2019" name="Int. J. Syst. Evol. Microbiol.">
        <title>The Global Catalogue of Microorganisms (GCM) 10K type strain sequencing project: providing services to taxonomists for standard genome sequencing and annotation.</title>
        <authorList>
            <consortium name="The Broad Institute Genomics Platform"/>
            <consortium name="The Broad Institute Genome Sequencing Center for Infectious Disease"/>
            <person name="Wu L."/>
            <person name="Ma J."/>
        </authorList>
    </citation>
    <scope>NUCLEOTIDE SEQUENCE [LARGE SCALE GENOMIC DNA]</scope>
    <source>
        <strain evidence="3">CGMCC 1.12478</strain>
    </source>
</reference>
<evidence type="ECO:0000313" key="2">
    <source>
        <dbReference type="EMBL" id="GGC06696.1"/>
    </source>
</evidence>
<dbReference type="PROSITE" id="PS51257">
    <property type="entry name" value="PROKAR_LIPOPROTEIN"/>
    <property type="match status" value="1"/>
</dbReference>
<evidence type="ECO:0000256" key="1">
    <source>
        <dbReference type="SAM" id="MobiDB-lite"/>
    </source>
</evidence>
<proteinExistence type="predicted"/>
<protein>
    <recommendedName>
        <fullName evidence="4">DUF3035 domain-containing protein</fullName>
    </recommendedName>
</protein>
<dbReference type="EMBL" id="BMFC01000005">
    <property type="protein sequence ID" value="GGC06696.1"/>
    <property type="molecule type" value="Genomic_DNA"/>
</dbReference>
<dbReference type="RefSeq" id="WP_188482310.1">
    <property type="nucleotide sequence ID" value="NZ_BMFC01000005.1"/>
</dbReference>
<comment type="caution">
    <text evidence="2">The sequence shown here is derived from an EMBL/GenBank/DDBJ whole genome shotgun (WGS) entry which is preliminary data.</text>
</comment>
<sequence length="93" mass="10079">MWRVWIILGFLVTACAEFPDVDAALAADGPPSAYPDLLPFEHLLSAPEPRLADADADALIARASDLRNRANDLRGPVIEPDARDRMDDGVAQP</sequence>
<keyword evidence="3" id="KW-1185">Reference proteome</keyword>
<organism evidence="2 3">
    <name type="scientific">Marivita lacus</name>
    <dbReference type="NCBI Taxonomy" id="1323742"/>
    <lineage>
        <taxon>Bacteria</taxon>
        <taxon>Pseudomonadati</taxon>
        <taxon>Pseudomonadota</taxon>
        <taxon>Alphaproteobacteria</taxon>
        <taxon>Rhodobacterales</taxon>
        <taxon>Roseobacteraceae</taxon>
        <taxon>Marivita</taxon>
    </lineage>
</organism>
<feature type="compositionally biased region" description="Basic and acidic residues" evidence="1">
    <location>
        <begin position="80"/>
        <end position="93"/>
    </location>
</feature>